<dbReference type="Gene3D" id="2.60.120.620">
    <property type="entry name" value="q2cbj1_9rhob like domain"/>
    <property type="match status" value="1"/>
</dbReference>
<dbReference type="SUPFAM" id="SSF51197">
    <property type="entry name" value="Clavaminate synthase-like"/>
    <property type="match status" value="1"/>
</dbReference>
<dbReference type="PANTHER" id="PTHR20883">
    <property type="entry name" value="PHYTANOYL-COA DIOXYGENASE DOMAIN CONTAINING 1"/>
    <property type="match status" value="1"/>
</dbReference>
<keyword evidence="1" id="KW-0223">Dioxygenase</keyword>
<comment type="caution">
    <text evidence="1">The sequence shown here is derived from an EMBL/GenBank/DDBJ whole genome shotgun (WGS) entry which is preliminary data.</text>
</comment>
<protein>
    <submittedName>
        <fullName evidence="1">Phytanoyl-CoA dioxygenase family protein</fullName>
    </submittedName>
</protein>
<evidence type="ECO:0000313" key="1">
    <source>
        <dbReference type="EMBL" id="MYH61936.1"/>
    </source>
</evidence>
<organism evidence="1">
    <name type="scientific">Caldilineaceae bacterium SB0675_bin_29</name>
    <dbReference type="NCBI Taxonomy" id="2605266"/>
    <lineage>
        <taxon>Bacteria</taxon>
        <taxon>Bacillati</taxon>
        <taxon>Chloroflexota</taxon>
        <taxon>Caldilineae</taxon>
        <taxon>Caldilineales</taxon>
        <taxon>Caldilineaceae</taxon>
    </lineage>
</organism>
<sequence>MPPNSDGFYKESNVMYDNYPRDGFLLVRQAIPPADLEPLRACIHRQVGIYANEMFSDGKIKDPFPNLPFGQRLAALHRENEIRLRSWNQPALGPELHQLIQHPGIVDALDPLLGPNISFNGDYHLRPKMPDSELTAFPLHQDSQYYGKQSRHAHIITVWIPLVDVDEVNGCLYLIPGSNAWELIESKRDKNMNMRSFQDPEERGTPVPMPMNKGDILLFSNMTFHGSKVNHTDEVRWSIDIRYCRTPGTYTAPPEVLAGEEFMRAKLERTKRPPFVVRGKGAGSTYADWQAAFEALLA</sequence>
<dbReference type="Pfam" id="PF05721">
    <property type="entry name" value="PhyH"/>
    <property type="match status" value="1"/>
</dbReference>
<dbReference type="AlphaFoldDB" id="A0A6B1G3F0"/>
<accession>A0A6B1G3F0</accession>
<dbReference type="GO" id="GO:0005506">
    <property type="term" value="F:iron ion binding"/>
    <property type="evidence" value="ECO:0007669"/>
    <property type="project" value="UniProtKB-ARBA"/>
</dbReference>
<dbReference type="InterPro" id="IPR008775">
    <property type="entry name" value="Phytyl_CoA_dOase-like"/>
</dbReference>
<name>A0A6B1G3F0_9CHLR</name>
<dbReference type="PANTHER" id="PTHR20883:SF14">
    <property type="entry name" value="PHYTANOYL-COA DIOXYGENASE"/>
    <property type="match status" value="1"/>
</dbReference>
<proteinExistence type="predicted"/>
<dbReference type="GO" id="GO:0016706">
    <property type="term" value="F:2-oxoglutarate-dependent dioxygenase activity"/>
    <property type="evidence" value="ECO:0007669"/>
    <property type="project" value="UniProtKB-ARBA"/>
</dbReference>
<dbReference type="EMBL" id="VYDA01000345">
    <property type="protein sequence ID" value="MYH61936.1"/>
    <property type="molecule type" value="Genomic_DNA"/>
</dbReference>
<keyword evidence="1" id="KW-0560">Oxidoreductase</keyword>
<gene>
    <name evidence="1" type="ORF">F4148_09285</name>
</gene>
<reference evidence="1" key="1">
    <citation type="submission" date="2019-09" db="EMBL/GenBank/DDBJ databases">
        <title>Characterisation of the sponge microbiome using genome-centric metagenomics.</title>
        <authorList>
            <person name="Engelberts J.P."/>
            <person name="Robbins S.J."/>
            <person name="De Goeij J.M."/>
            <person name="Aranda M."/>
            <person name="Bell S.C."/>
            <person name="Webster N.S."/>
        </authorList>
    </citation>
    <scope>NUCLEOTIDE SEQUENCE</scope>
    <source>
        <strain evidence="1">SB0675_bin_29</strain>
    </source>
</reference>